<dbReference type="GO" id="GO:0008270">
    <property type="term" value="F:zinc ion binding"/>
    <property type="evidence" value="ECO:0007669"/>
    <property type="project" value="UniProtKB-KW"/>
</dbReference>
<evidence type="ECO:0000256" key="4">
    <source>
        <dbReference type="SAM" id="MobiDB-lite"/>
    </source>
</evidence>
<keyword evidence="2" id="KW-0863">Zinc-finger</keyword>
<dbReference type="Gene3D" id="3.30.40.10">
    <property type="entry name" value="Zinc/RING finger domain, C3HC4 (zinc finger)"/>
    <property type="match status" value="1"/>
</dbReference>
<name>A0A1V8TEM6_9PEZI</name>
<evidence type="ECO:0000259" key="5">
    <source>
        <dbReference type="SMART" id="SM00249"/>
    </source>
</evidence>
<dbReference type="PROSITE" id="PS01359">
    <property type="entry name" value="ZF_PHD_1"/>
    <property type="match status" value="1"/>
</dbReference>
<dbReference type="InterPro" id="IPR019786">
    <property type="entry name" value="Zinc_finger_PHD-type_CS"/>
</dbReference>
<organism evidence="6 7">
    <name type="scientific">Cryoendolithus antarcticus</name>
    <dbReference type="NCBI Taxonomy" id="1507870"/>
    <lineage>
        <taxon>Eukaryota</taxon>
        <taxon>Fungi</taxon>
        <taxon>Dikarya</taxon>
        <taxon>Ascomycota</taxon>
        <taxon>Pezizomycotina</taxon>
        <taxon>Dothideomycetes</taxon>
        <taxon>Dothideomycetidae</taxon>
        <taxon>Cladosporiales</taxon>
        <taxon>Cladosporiaceae</taxon>
        <taxon>Cryoendolithus</taxon>
    </lineage>
</organism>
<sequence length="508" mass="57464">MLPFLIPLAMRPARPLTETQWQQHEAVRGLQTYQMAALPTRGGRPQKQLVPAPLVPQPIEDAESLFVTEDIVMTTSADRMLNSDGSRPDTFCHAAVYLRIQPHHHKLRCGHEVVTVQIKACGDNCEMMTRASPPTGLKFSCPDSICKRKATREASASPFIPTKSAKAKMTWKCEISTVKGTDAEAGKKREDEVKVARQVVAAKKRQLDLLKFENPGPKTLEEFLGATLRVGRDRSRSPGRDDEKKYRTREYERSVRPQRFTARTTKLEQMKPDYLVDKERPHSYAQAPNKTQAQHDHAGFHSITEEAQDVWQQAREGLAMPVRREVEQRDQMVAEADELEGGKEIKLEFDYQPSHCVCGAGSSDTLVECTACHFYFHPVCVGKGKQDLRSYDGSTHYRARKNDAEYYGDSEDFRCRECEAAHAVTVKKTLTWEEMKAEKARVKRHFTATRVATKAENSQHACSICDAVIVRCMYRCGLCIKNFVICSECARDPHKSSKHRHAGHSGLF</sequence>
<evidence type="ECO:0000256" key="3">
    <source>
        <dbReference type="ARBA" id="ARBA00022833"/>
    </source>
</evidence>
<comment type="caution">
    <text evidence="6">The sequence shown here is derived from an EMBL/GenBank/DDBJ whole genome shotgun (WGS) entry which is preliminary data.</text>
</comment>
<dbReference type="AlphaFoldDB" id="A0A1V8TEM6"/>
<keyword evidence="1" id="KW-0479">Metal-binding</keyword>
<dbReference type="EMBL" id="NAJO01000010">
    <property type="protein sequence ID" value="OQO09721.1"/>
    <property type="molecule type" value="Genomic_DNA"/>
</dbReference>
<accession>A0A1V8TEM6</accession>
<feature type="region of interest" description="Disordered" evidence="4">
    <location>
        <begin position="231"/>
        <end position="255"/>
    </location>
</feature>
<protein>
    <recommendedName>
        <fullName evidence="5">Zinc finger PHD-type domain-containing protein</fullName>
    </recommendedName>
</protein>
<gene>
    <name evidence="6" type="ORF">B0A48_05124</name>
</gene>
<dbReference type="SUPFAM" id="SSF57903">
    <property type="entry name" value="FYVE/PHD zinc finger"/>
    <property type="match status" value="1"/>
</dbReference>
<dbReference type="InterPro" id="IPR001965">
    <property type="entry name" value="Znf_PHD"/>
</dbReference>
<dbReference type="InParanoid" id="A0A1V8TEM6"/>
<evidence type="ECO:0000256" key="2">
    <source>
        <dbReference type="ARBA" id="ARBA00022771"/>
    </source>
</evidence>
<dbReference type="InterPro" id="IPR013083">
    <property type="entry name" value="Znf_RING/FYVE/PHD"/>
</dbReference>
<feature type="domain" description="Zinc finger PHD-type" evidence="5">
    <location>
        <begin position="355"/>
        <end position="419"/>
    </location>
</feature>
<evidence type="ECO:0000313" key="6">
    <source>
        <dbReference type="EMBL" id="OQO09721.1"/>
    </source>
</evidence>
<proteinExistence type="predicted"/>
<dbReference type="InterPro" id="IPR011011">
    <property type="entry name" value="Znf_FYVE_PHD"/>
</dbReference>
<dbReference type="Proteomes" id="UP000192596">
    <property type="component" value="Unassembled WGS sequence"/>
</dbReference>
<keyword evidence="7" id="KW-1185">Reference proteome</keyword>
<dbReference type="SMART" id="SM00249">
    <property type="entry name" value="PHD"/>
    <property type="match status" value="1"/>
</dbReference>
<reference evidence="7" key="1">
    <citation type="submission" date="2017-03" db="EMBL/GenBank/DDBJ databases">
        <title>Genomes of endolithic fungi from Antarctica.</title>
        <authorList>
            <person name="Coleine C."/>
            <person name="Masonjones S."/>
            <person name="Stajich J.E."/>
        </authorList>
    </citation>
    <scope>NUCLEOTIDE SEQUENCE [LARGE SCALE GENOMIC DNA]</scope>
    <source>
        <strain evidence="7">CCFEE 5527</strain>
    </source>
</reference>
<evidence type="ECO:0000256" key="1">
    <source>
        <dbReference type="ARBA" id="ARBA00022723"/>
    </source>
</evidence>
<dbReference type="OrthoDB" id="3632962at2759"/>
<evidence type="ECO:0000313" key="7">
    <source>
        <dbReference type="Proteomes" id="UP000192596"/>
    </source>
</evidence>
<keyword evidence="3" id="KW-0862">Zinc</keyword>